<keyword evidence="1" id="KW-0963">Cytoplasm</keyword>
<dbReference type="PANTHER" id="PTHR30307">
    <property type="entry name" value="S-ADENOSYLMETHIONINE:TRNA RIBOSYLTRANSFERASE-ISOMERASE"/>
    <property type="match status" value="1"/>
</dbReference>
<dbReference type="PANTHER" id="PTHR30307:SF0">
    <property type="entry name" value="S-ADENOSYLMETHIONINE:TRNA RIBOSYLTRANSFERASE-ISOMERASE"/>
    <property type="match status" value="1"/>
</dbReference>
<dbReference type="InterPro" id="IPR042119">
    <property type="entry name" value="QueA_dom2"/>
</dbReference>
<gene>
    <name evidence="5" type="ORF">C8N24_3335</name>
</gene>
<keyword evidence="6" id="KW-1185">Reference proteome</keyword>
<dbReference type="InterPro" id="IPR003699">
    <property type="entry name" value="QueA"/>
</dbReference>
<keyword evidence="2 5" id="KW-0808">Transferase</keyword>
<keyword evidence="4" id="KW-0671">Queuosine biosynthesis</keyword>
<evidence type="ECO:0000313" key="6">
    <source>
        <dbReference type="Proteomes" id="UP000278962"/>
    </source>
</evidence>
<dbReference type="Proteomes" id="UP000278962">
    <property type="component" value="Unassembled WGS sequence"/>
</dbReference>
<dbReference type="GO" id="GO:0008616">
    <property type="term" value="P:tRNA queuosine(34) biosynthetic process"/>
    <property type="evidence" value="ECO:0007669"/>
    <property type="project" value="UniProtKB-KW"/>
</dbReference>
<evidence type="ECO:0000256" key="1">
    <source>
        <dbReference type="ARBA" id="ARBA00022490"/>
    </source>
</evidence>
<comment type="caution">
    <text evidence="5">The sequence shown here is derived from an EMBL/GenBank/DDBJ whole genome shotgun (WGS) entry which is preliminary data.</text>
</comment>
<reference evidence="5 6" key="1">
    <citation type="submission" date="2018-10" db="EMBL/GenBank/DDBJ databases">
        <title>Genomic Encyclopedia of Archaeal and Bacterial Type Strains, Phase II (KMG-II): from individual species to whole genera.</title>
        <authorList>
            <person name="Goeker M."/>
        </authorList>
    </citation>
    <scope>NUCLEOTIDE SEQUENCE [LARGE SCALE GENOMIC DNA]</scope>
    <source>
        <strain evidence="5 6">DSM 14954</strain>
    </source>
</reference>
<dbReference type="Pfam" id="PF02547">
    <property type="entry name" value="Queuosine_synth"/>
    <property type="match status" value="1"/>
</dbReference>
<name>A0A660LED9_9ACTN</name>
<dbReference type="Gene3D" id="3.40.1780.10">
    <property type="entry name" value="QueA-like"/>
    <property type="match status" value="1"/>
</dbReference>
<dbReference type="RefSeq" id="WP_211339998.1">
    <property type="nucleotide sequence ID" value="NZ_RBIL01000001.1"/>
</dbReference>
<dbReference type="EMBL" id="RBIL01000001">
    <property type="protein sequence ID" value="RKQ93468.1"/>
    <property type="molecule type" value="Genomic_DNA"/>
</dbReference>
<dbReference type="GO" id="GO:0051075">
    <property type="term" value="F:S-adenosylmethionine:tRNA ribosyltransferase-isomerase activity"/>
    <property type="evidence" value="ECO:0007669"/>
    <property type="project" value="TreeGrafter"/>
</dbReference>
<dbReference type="Gene3D" id="2.40.10.240">
    <property type="entry name" value="QueA-like"/>
    <property type="match status" value="1"/>
</dbReference>
<dbReference type="SUPFAM" id="SSF111337">
    <property type="entry name" value="QueA-like"/>
    <property type="match status" value="1"/>
</dbReference>
<proteinExistence type="predicted"/>
<protein>
    <submittedName>
        <fullName evidence="5">S-adenosylmethionine--tRNA ribosyltransferase-isomerase</fullName>
    </submittedName>
</protein>
<evidence type="ECO:0000313" key="5">
    <source>
        <dbReference type="EMBL" id="RKQ93468.1"/>
    </source>
</evidence>
<sequence length="322" mass="35199">MIALRAPHAQPEPIRLMVAQRGEPLVHTRFDLLPTHLRAGDLLIVNASATIPAALPARKKDGTPVDLHLSTPDPTDPDRHVVELRRHGRRLKARAETLLLPAGGTATLLAPYLSPGRLWIAELRLPTPLLDYLDRHGAPIRYAHDTAPRPLADYQTIFATEPGSAEMPSAARPFTRDTLRALRDRGVSVQRITLHTGVSSQERGERPYPERYAVSEHTARRVNERSGRLIAVGTTVVRALETAADAGGVVRAGAGWTSLVVTPERPLRVVDGLLTGWHDPDASHLLMLEAVGGAALIERSYAAALDRGYRRHEFGDSHLIVP</sequence>
<keyword evidence="3" id="KW-0949">S-adenosyl-L-methionine</keyword>
<organism evidence="5 6">
    <name type="scientific">Solirubrobacter pauli</name>
    <dbReference type="NCBI Taxonomy" id="166793"/>
    <lineage>
        <taxon>Bacteria</taxon>
        <taxon>Bacillati</taxon>
        <taxon>Actinomycetota</taxon>
        <taxon>Thermoleophilia</taxon>
        <taxon>Solirubrobacterales</taxon>
        <taxon>Solirubrobacteraceae</taxon>
        <taxon>Solirubrobacter</taxon>
    </lineage>
</organism>
<dbReference type="InterPro" id="IPR036100">
    <property type="entry name" value="QueA_sf"/>
</dbReference>
<dbReference type="AlphaFoldDB" id="A0A660LED9"/>
<dbReference type="InterPro" id="IPR042118">
    <property type="entry name" value="QueA_dom1"/>
</dbReference>
<evidence type="ECO:0000256" key="4">
    <source>
        <dbReference type="ARBA" id="ARBA00022785"/>
    </source>
</evidence>
<accession>A0A660LED9</accession>
<keyword evidence="5" id="KW-0413">Isomerase</keyword>
<evidence type="ECO:0000256" key="2">
    <source>
        <dbReference type="ARBA" id="ARBA00022679"/>
    </source>
</evidence>
<evidence type="ECO:0000256" key="3">
    <source>
        <dbReference type="ARBA" id="ARBA00022691"/>
    </source>
</evidence>